<name>A0A919CU73_9ACTN</name>
<evidence type="ECO:0000313" key="5">
    <source>
        <dbReference type="EMBL" id="GHD86916.1"/>
    </source>
</evidence>
<dbReference type="SMART" id="SM00331">
    <property type="entry name" value="PP2C_SIG"/>
    <property type="match status" value="1"/>
</dbReference>
<dbReference type="Gene3D" id="3.60.40.10">
    <property type="entry name" value="PPM-type phosphatase domain"/>
    <property type="match status" value="1"/>
</dbReference>
<reference evidence="5" key="1">
    <citation type="journal article" date="2014" name="Int. J. Syst. Evol. Microbiol.">
        <title>Complete genome sequence of Corynebacterium casei LMG S-19264T (=DSM 44701T), isolated from a smear-ripened cheese.</title>
        <authorList>
            <consortium name="US DOE Joint Genome Institute (JGI-PGF)"/>
            <person name="Walter F."/>
            <person name="Albersmeier A."/>
            <person name="Kalinowski J."/>
            <person name="Ruckert C."/>
        </authorList>
    </citation>
    <scope>NUCLEOTIDE SEQUENCE</scope>
    <source>
        <strain evidence="5">JCM 4654</strain>
    </source>
</reference>
<dbReference type="PANTHER" id="PTHR43156:SF2">
    <property type="entry name" value="STAGE II SPORULATION PROTEIN E"/>
    <property type="match status" value="1"/>
</dbReference>
<dbReference type="Gene3D" id="3.30.450.20">
    <property type="entry name" value="PAS domain"/>
    <property type="match status" value="1"/>
</dbReference>
<dbReference type="FunFam" id="3.30.565.10:FF:000028">
    <property type="entry name" value="PAS sensor protein"/>
    <property type="match status" value="1"/>
</dbReference>
<dbReference type="InterPro" id="IPR013656">
    <property type="entry name" value="PAS_4"/>
</dbReference>
<dbReference type="InterPro" id="IPR000014">
    <property type="entry name" value="PAS"/>
</dbReference>
<dbReference type="SUPFAM" id="SSF55874">
    <property type="entry name" value="ATPase domain of HSP90 chaperone/DNA topoisomerase II/histidine kinase"/>
    <property type="match status" value="1"/>
</dbReference>
<dbReference type="Proteomes" id="UP000608955">
    <property type="component" value="Unassembled WGS sequence"/>
</dbReference>
<dbReference type="InterPro" id="IPR001932">
    <property type="entry name" value="PPM-type_phosphatase-like_dom"/>
</dbReference>
<dbReference type="SUPFAM" id="SSF81606">
    <property type="entry name" value="PP2C-like"/>
    <property type="match status" value="1"/>
</dbReference>
<dbReference type="Pfam" id="PF01590">
    <property type="entry name" value="GAF"/>
    <property type="match status" value="1"/>
</dbReference>
<accession>A0A919CU73</accession>
<dbReference type="CDD" id="cd16936">
    <property type="entry name" value="HATPase_RsbW-like"/>
    <property type="match status" value="1"/>
</dbReference>
<dbReference type="SUPFAM" id="SSF55785">
    <property type="entry name" value="PYP-like sensor domain (PAS domain)"/>
    <property type="match status" value="1"/>
</dbReference>
<dbReference type="Pfam" id="PF07228">
    <property type="entry name" value="SpoIIE"/>
    <property type="match status" value="1"/>
</dbReference>
<dbReference type="Gene3D" id="3.30.565.10">
    <property type="entry name" value="Histidine kinase-like ATPase, C-terminal domain"/>
    <property type="match status" value="1"/>
</dbReference>
<dbReference type="Gene3D" id="3.30.450.40">
    <property type="match status" value="1"/>
</dbReference>
<gene>
    <name evidence="5" type="ORF">GCM10010508_16640</name>
</gene>
<dbReference type="InterPro" id="IPR003018">
    <property type="entry name" value="GAF"/>
</dbReference>
<dbReference type="FunFam" id="3.60.40.10:FF:000031">
    <property type="entry name" value="PAS sensor protein"/>
    <property type="match status" value="1"/>
</dbReference>
<dbReference type="PANTHER" id="PTHR43156">
    <property type="entry name" value="STAGE II SPORULATION PROTEIN E-RELATED"/>
    <property type="match status" value="1"/>
</dbReference>
<dbReference type="Pfam" id="PF08448">
    <property type="entry name" value="PAS_4"/>
    <property type="match status" value="1"/>
</dbReference>
<dbReference type="InterPro" id="IPR003594">
    <property type="entry name" value="HATPase_dom"/>
</dbReference>
<dbReference type="FunFam" id="3.30.450.40:FF:000035">
    <property type="entry name" value="PAS sensor protein"/>
    <property type="match status" value="1"/>
</dbReference>
<dbReference type="Pfam" id="PF13581">
    <property type="entry name" value="HATPase_c_2"/>
    <property type="match status" value="1"/>
</dbReference>
<sequence length="695" mass="74780">MSTPIEQPNHRARDATVEEAFAQCHIPVAICDAELRVLRASRGMVQEAGLSEDQMRGRRFTQFMPDSAYAEVEGGMRRVFKTGAVEHLEVYADSRSEPGERVWSVTLSPLRNAAGTVHHVQFTAVDTTAEYGARERLALLNEVSARVGTTLDVAQTAQEMADVVTGRLADFVTVDLLDSLFRGVEPRPGAEGVALLRAAHQSVLPGVPESVIRVGEVDHYPPSSPPARVLVTGRSTLHRSLDEDIARWAAGDPQRSRTVHAHGVHSVMVVPLRARGITLGVAVLVRHRSRAAFTEDDLFLAEEIAARAAVAVDNARRYTRERTTAVALQQSLLPQHVPGQEAVRVATRYLPARSRAGVGGDWFDVIPLSGARVALVVGDVVGHGLRASATMGRLRTAVRTLADVDLPPDELLVHLDDLVPHLAAEEEAAIDHDLEIATDLIATCLYVVYDPISRRCTVASAGHPPPAVVTPDGTVDFIDVPPGPPLGVGGLPFEGVERELPEGSLLTLYTDGLVEACGRDIEAGLKRLRAALAGPADQLEEVCAAVLDSLLSGPPADDVALLIARTRALDSRQVASWDVADDPAAVAGARAEATRQLAAWGLEETAYTVELLVSEMVTNAIRYGHPPVQLRLIRDAAVICEVSDNSSVVPRLRRARTFDEGGRGLLLVAQLARRWGTRHRAEGKTIWAEVALPEG</sequence>
<evidence type="ECO:0000259" key="3">
    <source>
        <dbReference type="SMART" id="SM00091"/>
    </source>
</evidence>
<feature type="domain" description="GAF" evidence="2">
    <location>
        <begin position="172"/>
        <end position="322"/>
    </location>
</feature>
<dbReference type="InterPro" id="IPR036890">
    <property type="entry name" value="HATPase_C_sf"/>
</dbReference>
<keyword evidence="6" id="KW-1185">Reference proteome</keyword>
<proteinExistence type="predicted"/>
<comment type="caution">
    <text evidence="5">The sequence shown here is derived from an EMBL/GenBank/DDBJ whole genome shotgun (WGS) entry which is preliminary data.</text>
</comment>
<reference evidence="5" key="2">
    <citation type="submission" date="2020-09" db="EMBL/GenBank/DDBJ databases">
        <authorList>
            <person name="Sun Q."/>
            <person name="Ohkuma M."/>
        </authorList>
    </citation>
    <scope>NUCLEOTIDE SEQUENCE</scope>
    <source>
        <strain evidence="5">JCM 4654</strain>
    </source>
</reference>
<dbReference type="AlphaFoldDB" id="A0A919CU73"/>
<dbReference type="SMART" id="SM00065">
    <property type="entry name" value="GAF"/>
    <property type="match status" value="1"/>
</dbReference>
<evidence type="ECO:0008006" key="7">
    <source>
        <dbReference type="Google" id="ProtNLM"/>
    </source>
</evidence>
<protein>
    <recommendedName>
        <fullName evidence="7">Magnesium or manganese-dependent protein phosphatase</fullName>
    </recommendedName>
</protein>
<evidence type="ECO:0000259" key="2">
    <source>
        <dbReference type="SMART" id="SM00065"/>
    </source>
</evidence>
<dbReference type="SMART" id="SM00091">
    <property type="entry name" value="PAS"/>
    <property type="match status" value="1"/>
</dbReference>
<evidence type="ECO:0000259" key="4">
    <source>
        <dbReference type="SMART" id="SM00331"/>
    </source>
</evidence>
<keyword evidence="1" id="KW-0378">Hydrolase</keyword>
<feature type="domain" description="PAS" evidence="3">
    <location>
        <begin position="15"/>
        <end position="81"/>
    </location>
</feature>
<dbReference type="EMBL" id="BMVF01000004">
    <property type="protein sequence ID" value="GHD86916.1"/>
    <property type="molecule type" value="Genomic_DNA"/>
</dbReference>
<organism evidence="5 6">
    <name type="scientific">Streptomyces naganishii JCM 4654</name>
    <dbReference type="NCBI Taxonomy" id="1306179"/>
    <lineage>
        <taxon>Bacteria</taxon>
        <taxon>Bacillati</taxon>
        <taxon>Actinomycetota</taxon>
        <taxon>Actinomycetes</taxon>
        <taxon>Kitasatosporales</taxon>
        <taxon>Streptomycetaceae</taxon>
        <taxon>Streptomyces</taxon>
    </lineage>
</organism>
<feature type="domain" description="PPM-type phosphatase" evidence="4">
    <location>
        <begin position="343"/>
        <end position="566"/>
    </location>
</feature>
<dbReference type="NCBIfam" id="TIGR00229">
    <property type="entry name" value="sensory_box"/>
    <property type="match status" value="1"/>
</dbReference>
<dbReference type="GO" id="GO:0016791">
    <property type="term" value="F:phosphatase activity"/>
    <property type="evidence" value="ECO:0007669"/>
    <property type="project" value="TreeGrafter"/>
</dbReference>
<dbReference type="InterPro" id="IPR036457">
    <property type="entry name" value="PPM-type-like_dom_sf"/>
</dbReference>
<dbReference type="SUPFAM" id="SSF55781">
    <property type="entry name" value="GAF domain-like"/>
    <property type="match status" value="1"/>
</dbReference>
<dbReference type="InterPro" id="IPR052016">
    <property type="entry name" value="Bact_Sigma-Reg"/>
</dbReference>
<evidence type="ECO:0000313" key="6">
    <source>
        <dbReference type="Proteomes" id="UP000608955"/>
    </source>
</evidence>
<dbReference type="InterPro" id="IPR029016">
    <property type="entry name" value="GAF-like_dom_sf"/>
</dbReference>
<dbReference type="InterPro" id="IPR035965">
    <property type="entry name" value="PAS-like_dom_sf"/>
</dbReference>
<evidence type="ECO:0000256" key="1">
    <source>
        <dbReference type="ARBA" id="ARBA00022801"/>
    </source>
</evidence>